<protein>
    <submittedName>
        <fullName evidence="1">3731_t:CDS:1</fullName>
    </submittedName>
</protein>
<accession>A0ABN7UIC4</accession>
<dbReference type="Proteomes" id="UP000789901">
    <property type="component" value="Unassembled WGS sequence"/>
</dbReference>
<organism evidence="1 2">
    <name type="scientific">Gigaspora margarita</name>
    <dbReference type="NCBI Taxonomy" id="4874"/>
    <lineage>
        <taxon>Eukaryota</taxon>
        <taxon>Fungi</taxon>
        <taxon>Fungi incertae sedis</taxon>
        <taxon>Mucoromycota</taxon>
        <taxon>Glomeromycotina</taxon>
        <taxon>Glomeromycetes</taxon>
        <taxon>Diversisporales</taxon>
        <taxon>Gigasporaceae</taxon>
        <taxon>Gigaspora</taxon>
    </lineage>
</organism>
<name>A0ABN7UIC4_GIGMA</name>
<keyword evidence="2" id="KW-1185">Reference proteome</keyword>
<evidence type="ECO:0000313" key="2">
    <source>
        <dbReference type="Proteomes" id="UP000789901"/>
    </source>
</evidence>
<gene>
    <name evidence="1" type="ORF">GMARGA_LOCUS5975</name>
</gene>
<comment type="caution">
    <text evidence="1">The sequence shown here is derived from an EMBL/GenBank/DDBJ whole genome shotgun (WGS) entry which is preliminary data.</text>
</comment>
<dbReference type="EMBL" id="CAJVQB010002624">
    <property type="protein sequence ID" value="CAG8581643.1"/>
    <property type="molecule type" value="Genomic_DNA"/>
</dbReference>
<proteinExistence type="predicted"/>
<reference evidence="1 2" key="1">
    <citation type="submission" date="2021-06" db="EMBL/GenBank/DDBJ databases">
        <authorList>
            <person name="Kallberg Y."/>
            <person name="Tangrot J."/>
            <person name="Rosling A."/>
        </authorList>
    </citation>
    <scope>NUCLEOTIDE SEQUENCE [LARGE SCALE GENOMIC DNA]</scope>
    <source>
        <strain evidence="1 2">120-4 pot B 10/14</strain>
    </source>
</reference>
<evidence type="ECO:0000313" key="1">
    <source>
        <dbReference type="EMBL" id="CAG8581643.1"/>
    </source>
</evidence>
<sequence>MWNAKTWIDAQKLLLWNTELWEMGVRNIMITKDSAGGPQEFSVENVMNGLAQRFGNEIHGDILLLSPIVKSLKNQILLSDIKLKGKYGYFKYDSSHYSEDSI</sequence>